<gene>
    <name evidence="1" type="ORF">V8G54_003544</name>
</gene>
<keyword evidence="2" id="KW-1185">Reference proteome</keyword>
<name>A0AAQ3PCB4_VIGMU</name>
<evidence type="ECO:0000313" key="2">
    <source>
        <dbReference type="Proteomes" id="UP001374535"/>
    </source>
</evidence>
<organism evidence="1 2">
    <name type="scientific">Vigna mungo</name>
    <name type="common">Black gram</name>
    <name type="synonym">Phaseolus mungo</name>
    <dbReference type="NCBI Taxonomy" id="3915"/>
    <lineage>
        <taxon>Eukaryota</taxon>
        <taxon>Viridiplantae</taxon>
        <taxon>Streptophyta</taxon>
        <taxon>Embryophyta</taxon>
        <taxon>Tracheophyta</taxon>
        <taxon>Spermatophyta</taxon>
        <taxon>Magnoliopsida</taxon>
        <taxon>eudicotyledons</taxon>
        <taxon>Gunneridae</taxon>
        <taxon>Pentapetalae</taxon>
        <taxon>rosids</taxon>
        <taxon>fabids</taxon>
        <taxon>Fabales</taxon>
        <taxon>Fabaceae</taxon>
        <taxon>Papilionoideae</taxon>
        <taxon>50 kb inversion clade</taxon>
        <taxon>NPAAA clade</taxon>
        <taxon>indigoferoid/millettioid clade</taxon>
        <taxon>Phaseoleae</taxon>
        <taxon>Vigna</taxon>
    </lineage>
</organism>
<dbReference type="AlphaFoldDB" id="A0AAQ3PCB4"/>
<dbReference type="EMBL" id="CP144700">
    <property type="protein sequence ID" value="WVZ25000.1"/>
    <property type="molecule type" value="Genomic_DNA"/>
</dbReference>
<dbReference type="Proteomes" id="UP001374535">
    <property type="component" value="Chromosome 1"/>
</dbReference>
<reference evidence="1 2" key="1">
    <citation type="journal article" date="2023" name="Life. Sci Alliance">
        <title>Evolutionary insights into 3D genome organization and epigenetic landscape of Vigna mungo.</title>
        <authorList>
            <person name="Junaid A."/>
            <person name="Singh B."/>
            <person name="Bhatia S."/>
        </authorList>
    </citation>
    <scope>NUCLEOTIDE SEQUENCE [LARGE SCALE GENOMIC DNA]</scope>
    <source>
        <strain evidence="1">Urdbean</strain>
    </source>
</reference>
<proteinExistence type="predicted"/>
<protein>
    <submittedName>
        <fullName evidence="1">Uncharacterized protein</fullName>
    </submittedName>
</protein>
<sequence>MGATSVVPDLTGLVVDTHRPQNTVKKVIPSKVSRVVKDKKKVRFEYNLSASNSRSKATNLDGLDSHTLIMHKGVRVTLTNNEEKTVVKEVELSIFIYAFLEFHSRTLMYRYRISSLLRKELSDEGNTKAIKELVDLKKMYEANQKLWA</sequence>
<accession>A0AAQ3PCB4</accession>
<evidence type="ECO:0000313" key="1">
    <source>
        <dbReference type="EMBL" id="WVZ25000.1"/>
    </source>
</evidence>